<dbReference type="Gene3D" id="3.60.20.30">
    <property type="entry name" value="(Glycosyl)asparaginase"/>
    <property type="match status" value="1"/>
</dbReference>
<dbReference type="PANTHER" id="PTHR10188">
    <property type="entry name" value="L-ASPARAGINASE"/>
    <property type="match status" value="1"/>
</dbReference>
<dbReference type="PANTHER" id="PTHR10188:SF6">
    <property type="entry name" value="N(4)-(BETA-N-ACETYLGLUCOSAMINYL)-L-ASPARAGINASE"/>
    <property type="match status" value="1"/>
</dbReference>
<dbReference type="EMBL" id="JAGIOE010000001">
    <property type="protein sequence ID" value="MBP2375825.1"/>
    <property type="molecule type" value="Genomic_DNA"/>
</dbReference>
<keyword evidence="2" id="KW-1185">Reference proteome</keyword>
<dbReference type="InterPro" id="IPR029055">
    <property type="entry name" value="Ntn_hydrolases_N"/>
</dbReference>
<reference evidence="1 2" key="1">
    <citation type="submission" date="2021-03" db="EMBL/GenBank/DDBJ databases">
        <title>Sequencing the genomes of 1000 actinobacteria strains.</title>
        <authorList>
            <person name="Klenk H.-P."/>
        </authorList>
    </citation>
    <scope>NUCLEOTIDE SEQUENCE [LARGE SCALE GENOMIC DNA]</scope>
    <source>
        <strain evidence="1 2">DSM 15454</strain>
    </source>
</reference>
<proteinExistence type="predicted"/>
<gene>
    <name evidence="1" type="ORF">JOF46_003737</name>
</gene>
<dbReference type="EC" id="3.4.19.5" evidence="1"/>
<name>A0ABS4WHZ1_9MICC</name>
<keyword evidence="1" id="KW-0378">Hydrolase</keyword>
<dbReference type="InterPro" id="IPR000246">
    <property type="entry name" value="Peptidase_T2"/>
</dbReference>
<dbReference type="SUPFAM" id="SSF56235">
    <property type="entry name" value="N-terminal nucleophile aminohydrolases (Ntn hydrolases)"/>
    <property type="match status" value="1"/>
</dbReference>
<dbReference type="GO" id="GO:0008798">
    <property type="term" value="F:beta-aspartyl-peptidase activity"/>
    <property type="evidence" value="ECO:0007669"/>
    <property type="project" value="UniProtKB-EC"/>
</dbReference>
<dbReference type="Pfam" id="PF01112">
    <property type="entry name" value="Asparaginase_2"/>
    <property type="match status" value="1"/>
</dbReference>
<dbReference type="CDD" id="cd04701">
    <property type="entry name" value="Asparaginase_2"/>
    <property type="match status" value="1"/>
</dbReference>
<evidence type="ECO:0000313" key="1">
    <source>
        <dbReference type="EMBL" id="MBP2375825.1"/>
    </source>
</evidence>
<protein>
    <submittedName>
        <fullName evidence="1">Beta-aspartyl-peptidase (Threonine type)</fullName>
        <ecNumber evidence="1">3.4.19.5</ecNumber>
    </submittedName>
</protein>
<dbReference type="RefSeq" id="WP_209910010.1">
    <property type="nucleotide sequence ID" value="NZ_BAAAMI010000016.1"/>
</dbReference>
<organism evidence="1 2">
    <name type="scientific">Paeniglutamicibacter psychrophenolicus</name>
    <dbReference type="NCBI Taxonomy" id="257454"/>
    <lineage>
        <taxon>Bacteria</taxon>
        <taxon>Bacillati</taxon>
        <taxon>Actinomycetota</taxon>
        <taxon>Actinomycetes</taxon>
        <taxon>Micrococcales</taxon>
        <taxon>Micrococcaceae</taxon>
        <taxon>Paeniglutamicibacter</taxon>
    </lineage>
</organism>
<evidence type="ECO:0000313" key="2">
    <source>
        <dbReference type="Proteomes" id="UP000766570"/>
    </source>
</evidence>
<sequence length="304" mass="31382">MRVIEIPSSRKGYTLVLHGGAGGRLTEFSPEEQATYADGLAEAYEAGANVLESGGSALDAVCATVEKLENNSVFNAGRGAALTSKGEAELDASVMTGNGRAGAVAVSRHAKNPVFLARKVMEESEHVLLVSPTEALVESWGLEVVAPSYFVTPPRQQQLAAVRSETLAGSRHGTVGAVALDKRGQLASATSTGGMVNQHEGRVGDTPIIGAGTYARDGVVAVSCTGTGEAFIEGAVAHEIYARMHYAGTPLADAVVSTIEAELVPREADGGIIAVGADGRICVAHNSPDMFAAFEDNGTLTTWT</sequence>
<dbReference type="Proteomes" id="UP000766570">
    <property type="component" value="Unassembled WGS sequence"/>
</dbReference>
<comment type="caution">
    <text evidence="1">The sequence shown here is derived from an EMBL/GenBank/DDBJ whole genome shotgun (WGS) entry which is preliminary data.</text>
</comment>
<accession>A0ABS4WHZ1</accession>